<feature type="domain" description="Lipoxygenase" evidence="10">
    <location>
        <begin position="127"/>
        <end position="701"/>
    </location>
</feature>
<sequence length="701" mass="78850">MASREAYTITIQTGERLFLASDARLELVLYSSDGREEAGPFRLKSSWSPIERHHGNTTEIYTFDDMKNIGDVAAVKLKSSRGLRPFCNSLYISLIQVRQTSRGIETTIPVYSWICPGTERYFFGGESRIPNDPRLPSRIKEYRAADIAFQATIYNSATFARLPDLPVGLCSNYFSLPMDEQFDSIKATMVFSNVLSKIVQQTYTELLAGGSGSWASYDQLKEIFGSNGRLLSKVAKTWYTDETMGRQYMNGINPCLVKLVKGSFPPDFPVAEESLSVKVARLQGKNIRNEIASGKFCYLDFHPLLGDSVAALDRDRAAKKHGTSDRYLAAPFCLFYYDDSLRTIVPIAIQLKKGGKVYYPTVADDSDAAKNEWILAKIWVNNADTQIHQLVTHFMSTHMIIEAFALASHRALSPAHPLMRLLKPNLLDTMAINALARQRLLPQIQILFSIGDQMVPLIQRAFKNWTVETMSPVVRLEANGFGSDSKTPIIEDGVYPWREDVLPVYEAIKSFVTEYISIYYKGDDELVSGDHELTSWRNELMAVLPGKHIPQINSQEVLIELVTNLIYTASAGHGAINFNQYEYYSFVPNHPARMRLPIPEEIGKPITTKIILDSLPNKTQSVQSIALSKSLSEYAKNEVFLGKPAQDTLHSDSGARIALERFAARLEEIQDTIKARNSCEPRKNEPYVWLMPQMITNSISI</sequence>
<dbReference type="PANTHER" id="PTHR11771">
    <property type="entry name" value="LIPOXYGENASE"/>
    <property type="match status" value="1"/>
</dbReference>
<keyword evidence="13" id="KW-1185">Reference proteome</keyword>
<reference evidence="12 14" key="2">
    <citation type="submission" date="2018-03" db="EMBL/GenBank/DDBJ databases">
        <authorList>
            <person name="Fogelqvist J."/>
        </authorList>
    </citation>
    <scope>NUCLEOTIDE SEQUENCE [LARGE SCALE GENOMIC DNA]</scope>
</reference>
<dbReference type="GO" id="GO:0046872">
    <property type="term" value="F:metal ion binding"/>
    <property type="evidence" value="ECO:0007669"/>
    <property type="project" value="UniProtKB-KW"/>
</dbReference>
<comment type="cofactor">
    <cofactor evidence="1 8">
        <name>Fe cation</name>
        <dbReference type="ChEBI" id="CHEBI:24875"/>
    </cofactor>
</comment>
<dbReference type="Pfam" id="PF00305">
    <property type="entry name" value="Lipoxygenase"/>
    <property type="match status" value="1"/>
</dbReference>
<dbReference type="OrthoDB" id="407298at2759"/>
<reference evidence="11 13" key="1">
    <citation type="submission" date="2015-02" db="EMBL/GenBank/DDBJ databases">
        <authorList>
            <person name="Chooi Y.-H."/>
        </authorList>
    </citation>
    <scope>NUCLEOTIDE SEQUENCE [LARGE SCALE GENOMIC DNA]</scope>
    <source>
        <strain evidence="11">E3</strain>
    </source>
</reference>
<dbReference type="Gene3D" id="2.60.60.20">
    <property type="entry name" value="PLAT/LH2 domain"/>
    <property type="match status" value="1"/>
</dbReference>
<dbReference type="SMART" id="SM00308">
    <property type="entry name" value="LH2"/>
    <property type="match status" value="1"/>
</dbReference>
<evidence type="ECO:0008006" key="15">
    <source>
        <dbReference type="Google" id="ProtNLM"/>
    </source>
</evidence>
<gene>
    <name evidence="11" type="ORF">PBRA_000709</name>
    <name evidence="12" type="ORF">PLBR_LOCUS4890</name>
</gene>
<protein>
    <recommendedName>
        <fullName evidence="15">Lipoxygenase domain-containing protein</fullName>
    </recommendedName>
</protein>
<evidence type="ECO:0000256" key="8">
    <source>
        <dbReference type="RuleBase" id="RU003974"/>
    </source>
</evidence>
<dbReference type="InterPro" id="IPR001024">
    <property type="entry name" value="PLAT/LH2_dom"/>
</dbReference>
<evidence type="ECO:0000256" key="3">
    <source>
        <dbReference type="ARBA" id="ARBA00022964"/>
    </source>
</evidence>
<dbReference type="SUPFAM" id="SSF48484">
    <property type="entry name" value="Lipoxigenase"/>
    <property type="match status" value="1"/>
</dbReference>
<evidence type="ECO:0000256" key="2">
    <source>
        <dbReference type="ARBA" id="ARBA00022723"/>
    </source>
</evidence>
<evidence type="ECO:0000256" key="6">
    <source>
        <dbReference type="ARBA" id="ARBA00023098"/>
    </source>
</evidence>
<keyword evidence="3 8" id="KW-0223">Dioxygenase</keyword>
<dbReference type="EMBL" id="OVEO01000008">
    <property type="protein sequence ID" value="SPQ97675.1"/>
    <property type="molecule type" value="Genomic_DNA"/>
</dbReference>
<dbReference type="InterPro" id="IPR036226">
    <property type="entry name" value="LipOase_C_sf"/>
</dbReference>
<keyword evidence="12" id="KW-0496">Mitochondrion</keyword>
<comment type="caution">
    <text evidence="7">Lacks conserved residue(s) required for the propagation of feature annotation.</text>
</comment>
<dbReference type="InterPro" id="IPR000907">
    <property type="entry name" value="LipOase"/>
</dbReference>
<dbReference type="Pfam" id="PF01477">
    <property type="entry name" value="PLAT"/>
    <property type="match status" value="1"/>
</dbReference>
<proteinExistence type="inferred from homology"/>
<dbReference type="PROSITE" id="PS00711">
    <property type="entry name" value="LIPOXYGENASE_1"/>
    <property type="match status" value="1"/>
</dbReference>
<dbReference type="PRINTS" id="PR00087">
    <property type="entry name" value="LIPOXYGENASE"/>
</dbReference>
<dbReference type="AlphaFoldDB" id="A0A0G4IQ81"/>
<dbReference type="EMBL" id="CDSF01000079">
    <property type="protein sequence ID" value="CEO97365.1"/>
    <property type="molecule type" value="Genomic_DNA"/>
</dbReference>
<dbReference type="GO" id="GO:0034440">
    <property type="term" value="P:lipid oxidation"/>
    <property type="evidence" value="ECO:0007669"/>
    <property type="project" value="InterPro"/>
</dbReference>
<accession>A0A0G4IQ81</accession>
<evidence type="ECO:0000256" key="4">
    <source>
        <dbReference type="ARBA" id="ARBA00023002"/>
    </source>
</evidence>
<dbReference type="PROSITE" id="PS51393">
    <property type="entry name" value="LIPOXYGENASE_3"/>
    <property type="match status" value="1"/>
</dbReference>
<evidence type="ECO:0000256" key="7">
    <source>
        <dbReference type="PROSITE-ProRule" id="PRU00152"/>
    </source>
</evidence>
<dbReference type="PROSITE" id="PS50095">
    <property type="entry name" value="PLAT"/>
    <property type="match status" value="1"/>
</dbReference>
<dbReference type="InterPro" id="IPR036392">
    <property type="entry name" value="PLAT/LH2_dom_sf"/>
</dbReference>
<dbReference type="Proteomes" id="UP000039324">
    <property type="component" value="Unassembled WGS sequence"/>
</dbReference>
<geneLocation type="mitochondrion" evidence="12"/>
<name>A0A0G4IQ81_PLABS</name>
<organism evidence="11 13">
    <name type="scientific">Plasmodiophora brassicae</name>
    <name type="common">Clubroot disease agent</name>
    <dbReference type="NCBI Taxonomy" id="37360"/>
    <lineage>
        <taxon>Eukaryota</taxon>
        <taxon>Sar</taxon>
        <taxon>Rhizaria</taxon>
        <taxon>Endomyxa</taxon>
        <taxon>Phytomyxea</taxon>
        <taxon>Plasmodiophorida</taxon>
        <taxon>Plasmodiophoridae</taxon>
        <taxon>Plasmodiophora</taxon>
    </lineage>
</organism>
<evidence type="ECO:0000256" key="1">
    <source>
        <dbReference type="ARBA" id="ARBA00001962"/>
    </source>
</evidence>
<dbReference type="SUPFAM" id="SSF49723">
    <property type="entry name" value="Lipase/lipooxygenase domain (PLAT/LH2 domain)"/>
    <property type="match status" value="1"/>
</dbReference>
<dbReference type="Proteomes" id="UP000290189">
    <property type="component" value="Unassembled WGS sequence"/>
</dbReference>
<evidence type="ECO:0000313" key="14">
    <source>
        <dbReference type="Proteomes" id="UP000290189"/>
    </source>
</evidence>
<evidence type="ECO:0000313" key="13">
    <source>
        <dbReference type="Proteomes" id="UP000039324"/>
    </source>
</evidence>
<evidence type="ECO:0000259" key="9">
    <source>
        <dbReference type="PROSITE" id="PS50095"/>
    </source>
</evidence>
<dbReference type="GO" id="GO:0016702">
    <property type="term" value="F:oxidoreductase activity, acting on single donors with incorporation of molecular oxygen, incorporation of two atoms of oxygen"/>
    <property type="evidence" value="ECO:0007669"/>
    <property type="project" value="InterPro"/>
</dbReference>
<keyword evidence="6" id="KW-0443">Lipid metabolism</keyword>
<evidence type="ECO:0000259" key="10">
    <source>
        <dbReference type="PROSITE" id="PS51393"/>
    </source>
</evidence>
<evidence type="ECO:0000313" key="12">
    <source>
        <dbReference type="EMBL" id="SPQ97675.1"/>
    </source>
</evidence>
<keyword evidence="5 8" id="KW-0408">Iron</keyword>
<dbReference type="Gene3D" id="3.10.450.60">
    <property type="match status" value="1"/>
</dbReference>
<feature type="domain" description="PLAT" evidence="9">
    <location>
        <begin position="5"/>
        <end position="128"/>
    </location>
</feature>
<dbReference type="STRING" id="37360.A0A0G4IQ81"/>
<keyword evidence="4 8" id="KW-0560">Oxidoreductase</keyword>
<evidence type="ECO:0000313" key="11">
    <source>
        <dbReference type="EMBL" id="CEO97365.1"/>
    </source>
</evidence>
<evidence type="ECO:0000256" key="5">
    <source>
        <dbReference type="ARBA" id="ARBA00023004"/>
    </source>
</evidence>
<dbReference type="OMA" id="RYSFIKT"/>
<dbReference type="Gene3D" id="1.20.245.10">
    <property type="entry name" value="Lipoxygenase-1, Domain 5"/>
    <property type="match status" value="1"/>
</dbReference>
<dbReference type="InterPro" id="IPR013819">
    <property type="entry name" value="LipOase_C"/>
</dbReference>
<dbReference type="InterPro" id="IPR020833">
    <property type="entry name" value="LipOase_Fe_BS"/>
</dbReference>
<keyword evidence="2 8" id="KW-0479">Metal-binding</keyword>
<comment type="similarity">
    <text evidence="8">Belongs to the lipoxygenase family.</text>
</comment>